<organism evidence="1 2">
    <name type="scientific">Caerostris extrusa</name>
    <name type="common">Bark spider</name>
    <name type="synonym">Caerostris bankana</name>
    <dbReference type="NCBI Taxonomy" id="172846"/>
    <lineage>
        <taxon>Eukaryota</taxon>
        <taxon>Metazoa</taxon>
        <taxon>Ecdysozoa</taxon>
        <taxon>Arthropoda</taxon>
        <taxon>Chelicerata</taxon>
        <taxon>Arachnida</taxon>
        <taxon>Araneae</taxon>
        <taxon>Araneomorphae</taxon>
        <taxon>Entelegynae</taxon>
        <taxon>Araneoidea</taxon>
        <taxon>Araneidae</taxon>
        <taxon>Caerostris</taxon>
    </lineage>
</organism>
<protein>
    <submittedName>
        <fullName evidence="1">Uncharacterized protein</fullName>
    </submittedName>
</protein>
<comment type="caution">
    <text evidence="1">The sequence shown here is derived from an EMBL/GenBank/DDBJ whole genome shotgun (WGS) entry which is preliminary data.</text>
</comment>
<reference evidence="1 2" key="1">
    <citation type="submission" date="2021-06" db="EMBL/GenBank/DDBJ databases">
        <title>Caerostris extrusa draft genome.</title>
        <authorList>
            <person name="Kono N."/>
            <person name="Arakawa K."/>
        </authorList>
    </citation>
    <scope>NUCLEOTIDE SEQUENCE [LARGE SCALE GENOMIC DNA]</scope>
</reference>
<dbReference type="EMBL" id="BPLR01005601">
    <property type="protein sequence ID" value="GIY03591.1"/>
    <property type="molecule type" value="Genomic_DNA"/>
</dbReference>
<dbReference type="Proteomes" id="UP001054945">
    <property type="component" value="Unassembled WGS sequence"/>
</dbReference>
<gene>
    <name evidence="1" type="ORF">CEXT_262861</name>
</gene>
<proteinExistence type="predicted"/>
<evidence type="ECO:0000313" key="1">
    <source>
        <dbReference type="EMBL" id="GIY03591.1"/>
    </source>
</evidence>
<keyword evidence="2" id="KW-1185">Reference proteome</keyword>
<dbReference type="AlphaFoldDB" id="A0AAV4Q519"/>
<accession>A0AAV4Q519</accession>
<name>A0AAV4Q519_CAEEX</name>
<evidence type="ECO:0000313" key="2">
    <source>
        <dbReference type="Proteomes" id="UP001054945"/>
    </source>
</evidence>
<sequence length="123" mass="13625">MLEVILLHVFPGRLIGPIRGPEPCISQSSLIRKRPYMARTCHRVRCIPRTETVNPYPFPRGTPEVHTLNTRLGGGGPSISSCKISTRASTMQVVRENRLLFSPVPYPITIVRKGGRGGNAEHL</sequence>